<gene>
    <name evidence="2" type="ORF">A3196_13030</name>
</gene>
<comment type="caution">
    <text evidence="2">The sequence shown here is derived from an EMBL/GenBank/DDBJ whole genome shotgun (WGS) entry which is preliminary data.</text>
</comment>
<reference evidence="2 3" key="1">
    <citation type="submission" date="2016-03" db="EMBL/GenBank/DDBJ databases">
        <title>Chemosynthetic sulphur-oxidizing symbionts of marine invertebrate animals are capable of nitrogen fixation.</title>
        <authorList>
            <person name="Petersen J.M."/>
            <person name="Kemper A."/>
            <person name="Gruber-Vodicka H."/>
            <person name="Cardini U."/>
            <person name="Geest Mvander."/>
            <person name="Kleiner M."/>
            <person name="Bulgheresi S."/>
            <person name="Fussmann M."/>
            <person name="Herbold C."/>
            <person name="Seah B.K.B."/>
            <person name="Antony C.Paul."/>
            <person name="Liu D."/>
            <person name="Belitz A."/>
            <person name="Weber M."/>
        </authorList>
    </citation>
    <scope>NUCLEOTIDE SEQUENCE [LARGE SCALE GENOMIC DNA]</scope>
    <source>
        <strain evidence="2">G_D</strain>
    </source>
</reference>
<accession>A0A1E2USB3</accession>
<sequence length="135" mass="15353">MPLLISLLLLMLSLGTQAEEIPDNEVLTLDDPIPGSLYLEFTDADDLLPKIGDFKIISSLFMSNQLGERWATMTILNQSSSQRLLDRKYIVALFADGEKRHPVDIEHTFYGKEQITLIINFGKSKFPILRTEVRN</sequence>
<feature type="signal peptide" evidence="1">
    <location>
        <begin position="1"/>
        <end position="18"/>
    </location>
</feature>
<dbReference type="EMBL" id="LVJZ01000003">
    <property type="protein sequence ID" value="ODB97600.1"/>
    <property type="molecule type" value="Genomic_DNA"/>
</dbReference>
<evidence type="ECO:0000313" key="2">
    <source>
        <dbReference type="EMBL" id="ODB97600.1"/>
    </source>
</evidence>
<dbReference type="AlphaFoldDB" id="A0A1E2USB3"/>
<name>A0A1E2USB3_9GAMM</name>
<proteinExistence type="predicted"/>
<keyword evidence="3" id="KW-1185">Reference proteome</keyword>
<evidence type="ECO:0008006" key="4">
    <source>
        <dbReference type="Google" id="ProtNLM"/>
    </source>
</evidence>
<protein>
    <recommendedName>
        <fullName evidence="4">7TM-DISM receptor extracellular domain-containing protein</fullName>
    </recommendedName>
</protein>
<dbReference type="RefSeq" id="WP_069024570.1">
    <property type="nucleotide sequence ID" value="NZ_LVJZ01000003.1"/>
</dbReference>
<evidence type="ECO:0000256" key="1">
    <source>
        <dbReference type="SAM" id="SignalP"/>
    </source>
</evidence>
<keyword evidence="1" id="KW-0732">Signal</keyword>
<organism evidence="2 3">
    <name type="scientific">Candidatus Thiodiazotropha endoloripes</name>
    <dbReference type="NCBI Taxonomy" id="1818881"/>
    <lineage>
        <taxon>Bacteria</taxon>
        <taxon>Pseudomonadati</taxon>
        <taxon>Pseudomonadota</taxon>
        <taxon>Gammaproteobacteria</taxon>
        <taxon>Chromatiales</taxon>
        <taxon>Sedimenticolaceae</taxon>
        <taxon>Candidatus Thiodiazotropha</taxon>
    </lineage>
</organism>
<dbReference type="Proteomes" id="UP000094849">
    <property type="component" value="Unassembled WGS sequence"/>
</dbReference>
<evidence type="ECO:0000313" key="3">
    <source>
        <dbReference type="Proteomes" id="UP000094849"/>
    </source>
</evidence>
<feature type="chain" id="PRO_5009119161" description="7TM-DISM receptor extracellular domain-containing protein" evidence="1">
    <location>
        <begin position="19"/>
        <end position="135"/>
    </location>
</feature>